<reference evidence="2" key="1">
    <citation type="submission" date="2020-11" db="EMBL/GenBank/DDBJ databases">
        <title>The chromosome-scale genome resource for two endophytic Fusarium species: F. culmorum and F. pseudograminearum.</title>
        <authorList>
            <person name="Yuan Z."/>
        </authorList>
    </citation>
    <scope>NUCLEOTIDE SEQUENCE</scope>
    <source>
        <strain evidence="2">Class2-1B</strain>
    </source>
</reference>
<feature type="region of interest" description="Disordered" evidence="1">
    <location>
        <begin position="1"/>
        <end position="75"/>
    </location>
</feature>
<dbReference type="Proteomes" id="UP000663297">
    <property type="component" value="Chromosome 4"/>
</dbReference>
<name>A0A7S8DFU0_FUSCU</name>
<feature type="compositionally biased region" description="Polar residues" evidence="1">
    <location>
        <begin position="38"/>
        <end position="75"/>
    </location>
</feature>
<dbReference type="EMBL" id="CP064750">
    <property type="protein sequence ID" value="QPC67803.1"/>
    <property type="molecule type" value="Genomic_DNA"/>
</dbReference>
<evidence type="ECO:0000313" key="3">
    <source>
        <dbReference type="Proteomes" id="UP000663297"/>
    </source>
</evidence>
<evidence type="ECO:0008006" key="4">
    <source>
        <dbReference type="Google" id="ProtNLM"/>
    </source>
</evidence>
<feature type="compositionally biased region" description="Basic residues" evidence="1">
    <location>
        <begin position="9"/>
        <end position="18"/>
    </location>
</feature>
<evidence type="ECO:0000313" key="2">
    <source>
        <dbReference type="EMBL" id="QPC67803.1"/>
    </source>
</evidence>
<sequence length="141" mass="15923">MANTNTKNPHVRRLRPWQRRALENGRTPLPEAQGDQRWLSSPCHSQQPTGSFTQGATSTTPAEESSGQASTNVATPSFSYRFWPEDEMRHLIALRNGGATWAMVYTEFPNRTHEAIKQAYHKRRHAIEQQMENEATGATSS</sequence>
<evidence type="ECO:0000256" key="1">
    <source>
        <dbReference type="SAM" id="MobiDB-lite"/>
    </source>
</evidence>
<protein>
    <recommendedName>
        <fullName evidence="4">Myb-like domain-containing protein</fullName>
    </recommendedName>
</protein>
<proteinExistence type="predicted"/>
<gene>
    <name evidence="2" type="ORF">HYE67_010034</name>
</gene>
<dbReference type="AlphaFoldDB" id="A0A7S8DFU0"/>
<organism evidence="2 3">
    <name type="scientific">Fusarium culmorum</name>
    <dbReference type="NCBI Taxonomy" id="5516"/>
    <lineage>
        <taxon>Eukaryota</taxon>
        <taxon>Fungi</taxon>
        <taxon>Dikarya</taxon>
        <taxon>Ascomycota</taxon>
        <taxon>Pezizomycotina</taxon>
        <taxon>Sordariomycetes</taxon>
        <taxon>Hypocreomycetidae</taxon>
        <taxon>Hypocreales</taxon>
        <taxon>Nectriaceae</taxon>
        <taxon>Fusarium</taxon>
    </lineage>
</organism>
<accession>A0A7S8DFU0</accession>